<dbReference type="Pfam" id="PF14541">
    <property type="entry name" value="TAXi_C"/>
    <property type="match status" value="2"/>
</dbReference>
<reference evidence="7 8" key="1">
    <citation type="journal article" date="2017" name="Mol. Plant">
        <title>The Genome of Medicinal Plant Macleaya cordata Provides New Insights into Benzylisoquinoline Alkaloids Metabolism.</title>
        <authorList>
            <person name="Liu X."/>
            <person name="Liu Y."/>
            <person name="Huang P."/>
            <person name="Ma Y."/>
            <person name="Qing Z."/>
            <person name="Tang Q."/>
            <person name="Cao H."/>
            <person name="Cheng P."/>
            <person name="Zheng Y."/>
            <person name="Yuan Z."/>
            <person name="Zhou Y."/>
            <person name="Liu J."/>
            <person name="Tang Z."/>
            <person name="Zhuo Y."/>
            <person name="Zhang Y."/>
            <person name="Yu L."/>
            <person name="Huang J."/>
            <person name="Yang P."/>
            <person name="Peng Q."/>
            <person name="Zhang J."/>
            <person name="Jiang W."/>
            <person name="Zhang Z."/>
            <person name="Lin K."/>
            <person name="Ro D.K."/>
            <person name="Chen X."/>
            <person name="Xiong X."/>
            <person name="Shang Y."/>
            <person name="Huang S."/>
            <person name="Zeng J."/>
        </authorList>
    </citation>
    <scope>NUCLEOTIDE SEQUENCE [LARGE SCALE GENOMIC DNA]</scope>
    <source>
        <strain evidence="8">cv. BLH2017</strain>
        <tissue evidence="7">Root</tissue>
    </source>
</reference>
<protein>
    <submittedName>
        <fullName evidence="7">Peptidase A1</fullName>
    </submittedName>
</protein>
<dbReference type="PANTHER" id="PTHR47967:SF23">
    <property type="entry name" value="OS04G0448300 PROTEIN"/>
    <property type="match status" value="1"/>
</dbReference>
<proteinExistence type="inferred from homology"/>
<dbReference type="PANTHER" id="PTHR47967">
    <property type="entry name" value="OS07G0603500 PROTEIN-RELATED"/>
    <property type="match status" value="1"/>
</dbReference>
<evidence type="ECO:0000313" key="7">
    <source>
        <dbReference type="EMBL" id="OVA09153.1"/>
    </source>
</evidence>
<evidence type="ECO:0000313" key="8">
    <source>
        <dbReference type="Proteomes" id="UP000195402"/>
    </source>
</evidence>
<dbReference type="Pfam" id="PF14543">
    <property type="entry name" value="TAXi_N"/>
    <property type="match status" value="1"/>
</dbReference>
<dbReference type="AlphaFoldDB" id="A0A200QFC8"/>
<dbReference type="InterPro" id="IPR032861">
    <property type="entry name" value="TAXi_N"/>
</dbReference>
<dbReference type="InterPro" id="IPR021109">
    <property type="entry name" value="Peptidase_aspartic_dom_sf"/>
</dbReference>
<dbReference type="OMA" id="NTWIRNS"/>
<dbReference type="InterPro" id="IPR033121">
    <property type="entry name" value="PEPTIDASE_A1"/>
</dbReference>
<feature type="domain" description="Peptidase A1" evidence="6">
    <location>
        <begin position="1"/>
        <end position="336"/>
    </location>
</feature>
<accession>A0A200QFC8</accession>
<dbReference type="OrthoDB" id="2747330at2759"/>
<dbReference type="GO" id="GO:0004190">
    <property type="term" value="F:aspartic-type endopeptidase activity"/>
    <property type="evidence" value="ECO:0007669"/>
    <property type="project" value="UniProtKB-KW"/>
</dbReference>
<dbReference type="InterPro" id="IPR034161">
    <property type="entry name" value="Pepsin-like_plant"/>
</dbReference>
<dbReference type="STRING" id="56857.A0A200QFC8"/>
<keyword evidence="8" id="KW-1185">Reference proteome</keyword>
<comment type="caution">
    <text evidence="7">The sequence shown here is derived from an EMBL/GenBank/DDBJ whole genome shotgun (WGS) entry which is preliminary data.</text>
</comment>
<dbReference type="Gene3D" id="2.40.70.10">
    <property type="entry name" value="Acid Proteases"/>
    <property type="match status" value="3"/>
</dbReference>
<sequence>MVGIDTHKTGRWCIDTHFGGIDTHFQEDPVSIPIKGVELIVLLSECLPCELCYKHNPPIFDPTKSSSYTKIGCEEKLCKLLPTVRCDKNDGTSCYYGIVYASLTSSEGILSTETFVFQHDGHSGNISILELAFGCGHKNKDPFGGSEHDDGPPGVIGLNRNALSLISQLAFDSFSHCFVAKNNTSQSSLIHFGLDAVITEGSTTPMLDQGSSGYYYLSLEGISIGKDRFNILPGSLNITRTGEGGFILDTGMTYTMINENAHKCKLEDIQTTPDVTFHFTGLDLVLTKLNTWIDAGDGNVCLAMLEGLTDHSILGNQQLQNVNVGYDLKKKVVSFKDMDCNNT</sequence>
<keyword evidence="4" id="KW-0378">Hydrolase</keyword>
<dbReference type="InParanoid" id="A0A200QFC8"/>
<dbReference type="GO" id="GO:0005576">
    <property type="term" value="C:extracellular region"/>
    <property type="evidence" value="ECO:0007669"/>
    <property type="project" value="TreeGrafter"/>
</dbReference>
<keyword evidence="3" id="KW-0064">Aspartyl protease</keyword>
<evidence type="ECO:0000256" key="1">
    <source>
        <dbReference type="ARBA" id="ARBA00007447"/>
    </source>
</evidence>
<name>A0A200QFC8_MACCD</name>
<gene>
    <name evidence="7" type="ORF">BVC80_8227g7</name>
</gene>
<dbReference type="InterPro" id="IPR051708">
    <property type="entry name" value="Plant_Aspart_Prot_A1"/>
</dbReference>
<dbReference type="CDD" id="cd05476">
    <property type="entry name" value="pepsin_A_like_plant"/>
    <property type="match status" value="1"/>
</dbReference>
<keyword evidence="2" id="KW-0645">Protease</keyword>
<dbReference type="GO" id="GO:0006508">
    <property type="term" value="P:proteolysis"/>
    <property type="evidence" value="ECO:0007669"/>
    <property type="project" value="UniProtKB-KW"/>
</dbReference>
<dbReference type="Proteomes" id="UP000195402">
    <property type="component" value="Unassembled WGS sequence"/>
</dbReference>
<evidence type="ECO:0000256" key="3">
    <source>
        <dbReference type="ARBA" id="ARBA00022750"/>
    </source>
</evidence>
<evidence type="ECO:0000256" key="5">
    <source>
        <dbReference type="ARBA" id="ARBA00023180"/>
    </source>
</evidence>
<dbReference type="InterPro" id="IPR032799">
    <property type="entry name" value="TAXi_C"/>
</dbReference>
<comment type="similarity">
    <text evidence="1">Belongs to the peptidase A1 family.</text>
</comment>
<evidence type="ECO:0000259" key="6">
    <source>
        <dbReference type="PROSITE" id="PS51767"/>
    </source>
</evidence>
<keyword evidence="5" id="KW-0325">Glycoprotein</keyword>
<dbReference type="PROSITE" id="PS51767">
    <property type="entry name" value="PEPTIDASE_A1"/>
    <property type="match status" value="1"/>
</dbReference>
<evidence type="ECO:0000256" key="4">
    <source>
        <dbReference type="ARBA" id="ARBA00022801"/>
    </source>
</evidence>
<dbReference type="EMBL" id="MVGT01002184">
    <property type="protein sequence ID" value="OVA09153.1"/>
    <property type="molecule type" value="Genomic_DNA"/>
</dbReference>
<dbReference type="SUPFAM" id="SSF50630">
    <property type="entry name" value="Acid proteases"/>
    <property type="match status" value="1"/>
</dbReference>
<evidence type="ECO:0000256" key="2">
    <source>
        <dbReference type="ARBA" id="ARBA00022670"/>
    </source>
</evidence>
<organism evidence="7 8">
    <name type="scientific">Macleaya cordata</name>
    <name type="common">Five-seeded plume-poppy</name>
    <name type="synonym">Bocconia cordata</name>
    <dbReference type="NCBI Taxonomy" id="56857"/>
    <lineage>
        <taxon>Eukaryota</taxon>
        <taxon>Viridiplantae</taxon>
        <taxon>Streptophyta</taxon>
        <taxon>Embryophyta</taxon>
        <taxon>Tracheophyta</taxon>
        <taxon>Spermatophyta</taxon>
        <taxon>Magnoliopsida</taxon>
        <taxon>Ranunculales</taxon>
        <taxon>Papaveraceae</taxon>
        <taxon>Papaveroideae</taxon>
        <taxon>Macleaya</taxon>
    </lineage>
</organism>